<dbReference type="AlphaFoldDB" id="A0A562ZLB1"/>
<dbReference type="EMBL" id="VOBQ01000015">
    <property type="protein sequence ID" value="TWO69369.1"/>
    <property type="molecule type" value="Genomic_DNA"/>
</dbReference>
<name>A0A562ZLB1_9BURK</name>
<dbReference type="RefSeq" id="WP_145894628.1">
    <property type="nucleotide sequence ID" value="NZ_VOBQ01000015.1"/>
</dbReference>
<proteinExistence type="predicted"/>
<accession>A0A562ZLB1</accession>
<feature type="transmembrane region" description="Helical" evidence="1">
    <location>
        <begin position="45"/>
        <end position="65"/>
    </location>
</feature>
<evidence type="ECO:0000313" key="3">
    <source>
        <dbReference type="Proteomes" id="UP000318199"/>
    </source>
</evidence>
<protein>
    <submittedName>
        <fullName evidence="2">Uncharacterized protein</fullName>
    </submittedName>
</protein>
<feature type="transmembrane region" description="Helical" evidence="1">
    <location>
        <begin position="105"/>
        <end position="124"/>
    </location>
</feature>
<keyword evidence="1" id="KW-0472">Membrane</keyword>
<comment type="caution">
    <text evidence="2">The sequence shown here is derived from an EMBL/GenBank/DDBJ whole genome shotgun (WGS) entry which is preliminary data.</text>
</comment>
<keyword evidence="1" id="KW-1133">Transmembrane helix</keyword>
<evidence type="ECO:0000313" key="2">
    <source>
        <dbReference type="EMBL" id="TWO69369.1"/>
    </source>
</evidence>
<gene>
    <name evidence="2" type="ORF">FN976_18945</name>
</gene>
<reference evidence="2 3" key="1">
    <citation type="submission" date="2019-07" db="EMBL/GenBank/DDBJ databases">
        <title>Caenimonas sedimenti sp. nov., isolated from activated sludge.</title>
        <authorList>
            <person name="Xu J."/>
        </authorList>
    </citation>
    <scope>NUCLEOTIDE SEQUENCE [LARGE SCALE GENOMIC DNA]</scope>
    <source>
        <strain evidence="2 3">HX-9-20</strain>
    </source>
</reference>
<organism evidence="2 3">
    <name type="scientific">Caenimonas sedimenti</name>
    <dbReference type="NCBI Taxonomy" id="2596921"/>
    <lineage>
        <taxon>Bacteria</taxon>
        <taxon>Pseudomonadati</taxon>
        <taxon>Pseudomonadota</taxon>
        <taxon>Betaproteobacteria</taxon>
        <taxon>Burkholderiales</taxon>
        <taxon>Comamonadaceae</taxon>
        <taxon>Caenimonas</taxon>
    </lineage>
</organism>
<keyword evidence="1" id="KW-0812">Transmembrane</keyword>
<evidence type="ECO:0000256" key="1">
    <source>
        <dbReference type="SAM" id="Phobius"/>
    </source>
</evidence>
<keyword evidence="3" id="KW-1185">Reference proteome</keyword>
<feature type="transmembrane region" description="Helical" evidence="1">
    <location>
        <begin position="72"/>
        <end position="93"/>
    </location>
</feature>
<sequence length="133" mass="14025">MNVFSSPRFLRNVLWADAVSCAATGALQLAAAGWLAQVLGLPGELLLASGGLLVGVVLLASWLATREPVPRAPLWVLIAGNWLWVAGCLGLLFTGAATTTLGQAYLVLQAVAVIVLAELEWMGLRRYPVTGWA</sequence>
<feature type="transmembrane region" description="Helical" evidence="1">
    <location>
        <begin position="12"/>
        <end position="39"/>
    </location>
</feature>
<dbReference type="Proteomes" id="UP000318199">
    <property type="component" value="Unassembled WGS sequence"/>
</dbReference>